<dbReference type="Proteomes" id="UP001154282">
    <property type="component" value="Unassembled WGS sequence"/>
</dbReference>
<evidence type="ECO:0000256" key="1">
    <source>
        <dbReference type="SAM" id="SignalP"/>
    </source>
</evidence>
<proteinExistence type="predicted"/>
<protein>
    <submittedName>
        <fullName evidence="2">Uncharacterized protein</fullName>
    </submittedName>
</protein>
<gene>
    <name evidence="2" type="ORF">LITE_LOCUS9573</name>
</gene>
<dbReference type="EMBL" id="CAMGYJ010000004">
    <property type="protein sequence ID" value="CAI0397535.1"/>
    <property type="molecule type" value="Genomic_DNA"/>
</dbReference>
<accession>A0AAV0IME2</accession>
<sequence length="53" mass="6337">MNLLFFLFGGLNSFHTGSFWVLRRGYCYMDLQVQERRCLLKLLEKNLVLFSSM</sequence>
<feature type="chain" id="PRO_5043706902" evidence="1">
    <location>
        <begin position="19"/>
        <end position="53"/>
    </location>
</feature>
<evidence type="ECO:0000313" key="2">
    <source>
        <dbReference type="EMBL" id="CAI0397535.1"/>
    </source>
</evidence>
<keyword evidence="1" id="KW-0732">Signal</keyword>
<organism evidence="2 3">
    <name type="scientific">Linum tenue</name>
    <dbReference type="NCBI Taxonomy" id="586396"/>
    <lineage>
        <taxon>Eukaryota</taxon>
        <taxon>Viridiplantae</taxon>
        <taxon>Streptophyta</taxon>
        <taxon>Embryophyta</taxon>
        <taxon>Tracheophyta</taxon>
        <taxon>Spermatophyta</taxon>
        <taxon>Magnoliopsida</taxon>
        <taxon>eudicotyledons</taxon>
        <taxon>Gunneridae</taxon>
        <taxon>Pentapetalae</taxon>
        <taxon>rosids</taxon>
        <taxon>fabids</taxon>
        <taxon>Malpighiales</taxon>
        <taxon>Linaceae</taxon>
        <taxon>Linum</taxon>
    </lineage>
</organism>
<comment type="caution">
    <text evidence="2">The sequence shown here is derived from an EMBL/GenBank/DDBJ whole genome shotgun (WGS) entry which is preliminary data.</text>
</comment>
<keyword evidence="3" id="KW-1185">Reference proteome</keyword>
<evidence type="ECO:0000313" key="3">
    <source>
        <dbReference type="Proteomes" id="UP001154282"/>
    </source>
</evidence>
<name>A0AAV0IME2_9ROSI</name>
<feature type="signal peptide" evidence="1">
    <location>
        <begin position="1"/>
        <end position="18"/>
    </location>
</feature>
<reference evidence="2" key="1">
    <citation type="submission" date="2022-08" db="EMBL/GenBank/DDBJ databases">
        <authorList>
            <person name="Gutierrez-Valencia J."/>
        </authorList>
    </citation>
    <scope>NUCLEOTIDE SEQUENCE</scope>
</reference>
<dbReference type="AlphaFoldDB" id="A0AAV0IME2"/>